<evidence type="ECO:0000313" key="6">
    <source>
        <dbReference type="EMBL" id="KSZ56912.1"/>
    </source>
</evidence>
<dbReference type="SUPFAM" id="SSF47203">
    <property type="entry name" value="Acyl-CoA dehydrogenase C-terminal domain-like"/>
    <property type="match status" value="1"/>
</dbReference>
<dbReference type="AlphaFoldDB" id="A0A0V9UFX6"/>
<proteinExistence type="inferred from homology"/>
<dbReference type="Pfam" id="PF02771">
    <property type="entry name" value="Acyl-CoA_dh_N"/>
    <property type="match status" value="1"/>
</dbReference>
<reference evidence="6 7" key="2">
    <citation type="journal article" date="2016" name="Genome Announc.">
        <title>Draft Genome Sequence of a Versatile Hydrocarbon-Degrading Bacterium, Rhodococcus pyridinivorans Strain KG-16, Collected from Oil Fields in India.</title>
        <authorList>
            <person name="Aggarwal R.K."/>
            <person name="Dawar C."/>
            <person name="Phanindranath R."/>
            <person name="Mutnuri L."/>
            <person name="Dayal A.M."/>
        </authorList>
    </citation>
    <scope>NUCLEOTIDE SEQUENCE [LARGE SCALE GENOMIC DNA]</scope>
    <source>
        <strain evidence="6 7">KG-16</strain>
    </source>
</reference>
<dbReference type="PIRSF" id="PIRSF016578">
    <property type="entry name" value="HsaA"/>
    <property type="match status" value="1"/>
</dbReference>
<dbReference type="InterPro" id="IPR037069">
    <property type="entry name" value="AcylCoA_DH/ox_N_sf"/>
</dbReference>
<name>A0A0V9UFX6_9NOCA</name>
<feature type="domain" description="Acyl-CoA dehydrogenase C-terminal" evidence="5">
    <location>
        <begin position="236"/>
        <end position="368"/>
    </location>
</feature>
<evidence type="ECO:0000256" key="1">
    <source>
        <dbReference type="ARBA" id="ARBA00023002"/>
    </source>
</evidence>
<organism evidence="6 7">
    <name type="scientific">Rhodococcus pyridinivorans KG-16</name>
    <dbReference type="NCBI Taxonomy" id="1441730"/>
    <lineage>
        <taxon>Bacteria</taxon>
        <taxon>Bacillati</taxon>
        <taxon>Actinomycetota</taxon>
        <taxon>Actinomycetes</taxon>
        <taxon>Mycobacteriales</taxon>
        <taxon>Nocardiaceae</taxon>
        <taxon>Rhodococcus</taxon>
    </lineage>
</organism>
<keyword evidence="3" id="KW-1133">Transmembrane helix</keyword>
<evidence type="ECO:0000259" key="5">
    <source>
        <dbReference type="Pfam" id="PF08028"/>
    </source>
</evidence>
<accession>A0A0V9UFX6</accession>
<dbReference type="PATRIC" id="fig|1441730.3.peg.4425"/>
<dbReference type="GO" id="GO:0005737">
    <property type="term" value="C:cytoplasm"/>
    <property type="evidence" value="ECO:0007669"/>
    <property type="project" value="TreeGrafter"/>
</dbReference>
<dbReference type="Gene3D" id="1.10.540.10">
    <property type="entry name" value="Acyl-CoA dehydrogenase/oxidase, N-terminal domain"/>
    <property type="match status" value="1"/>
</dbReference>
<keyword evidence="3" id="KW-0472">Membrane</keyword>
<dbReference type="InterPro" id="IPR046373">
    <property type="entry name" value="Acyl-CoA_Oxase/DH_mid-dom_sf"/>
</dbReference>
<gene>
    <name evidence="6" type="ORF">Z045_21135</name>
</gene>
<dbReference type="GO" id="GO:0050660">
    <property type="term" value="F:flavin adenine dinucleotide binding"/>
    <property type="evidence" value="ECO:0007669"/>
    <property type="project" value="InterPro"/>
</dbReference>
<dbReference type="SUPFAM" id="SSF56645">
    <property type="entry name" value="Acyl-CoA dehydrogenase NM domain-like"/>
    <property type="match status" value="1"/>
</dbReference>
<keyword evidence="1" id="KW-0560">Oxidoreductase</keyword>
<sequence length="390" mass="42694">MTADDVLGAVRELTPGIADRAARVDQFGRIPDEAIRDLVSAGVFRMLQPRRYGGWETEPARFYEVVRTISEACGSTGWIASIVGVHPWHLALFDDRAQRDVWGEDDSVLISSAYAPVGRLVPVDGGGYRLSGTWMFSSGCGFASWALLGAVIVGSEGRPVDFVTVLVPKCDYVIRDVWNVVGLRGTSSNEIVVDDVFVPDYRVKSNYETSQLRGPGRKVNTGPLYRLPFAAMFTTTVAVPIVGVVAGCYDEYLSAMRERVRLSLGGGRFVDDPFAQVAVGRAASDIDAATLQLDHNMRELWKLARAGTEIPLQLRLRTRRDQVRATERAVEAIDLLFKTAGGTSLFLGGVIERAWRDAHAGSVHVANEPERAYALYGRDAFGLPVEDNLV</sequence>
<comment type="similarity">
    <text evidence="2">Belongs to the HpaH/HsaA monooxygenase family.</text>
</comment>
<dbReference type="RefSeq" id="WP_060653698.1">
    <property type="nucleotide sequence ID" value="NZ_AZXY01000012.1"/>
</dbReference>
<dbReference type="PANTHER" id="PTHR48083">
    <property type="entry name" value="MEDIUM-CHAIN SPECIFIC ACYL-COA DEHYDROGENASE, MITOCHONDRIAL-RELATED"/>
    <property type="match status" value="1"/>
</dbReference>
<dbReference type="InterPro" id="IPR013786">
    <property type="entry name" value="AcylCoA_DH/ox_N"/>
</dbReference>
<dbReference type="InterPro" id="IPR013107">
    <property type="entry name" value="Acyl-CoA_DH_C"/>
</dbReference>
<dbReference type="Gene3D" id="1.20.140.10">
    <property type="entry name" value="Butyryl-CoA Dehydrogenase, subunit A, domain 3"/>
    <property type="match status" value="1"/>
</dbReference>
<keyword evidence="3" id="KW-0812">Transmembrane</keyword>
<dbReference type="EMBL" id="AZXY01000012">
    <property type="protein sequence ID" value="KSZ56912.1"/>
    <property type="molecule type" value="Genomic_DNA"/>
</dbReference>
<evidence type="ECO:0000256" key="3">
    <source>
        <dbReference type="SAM" id="Phobius"/>
    </source>
</evidence>
<reference evidence="7" key="1">
    <citation type="submission" date="2015-01" db="EMBL/GenBank/DDBJ databases">
        <title>Draft genome sequence of Rhodococcus pyridinivorans strain KG-16, a hydrocarbon-degrading bacterium.</title>
        <authorList>
            <person name="Aggarwal R.K."/>
            <person name="Dawar C."/>
        </authorList>
    </citation>
    <scope>NUCLEOTIDE SEQUENCE [LARGE SCALE GENOMIC DNA]</scope>
    <source>
        <strain evidence="7">KG-16</strain>
    </source>
</reference>
<comment type="caution">
    <text evidence="6">The sequence shown here is derived from an EMBL/GenBank/DDBJ whole genome shotgun (WGS) entry which is preliminary data.</text>
</comment>
<dbReference type="InterPro" id="IPR009100">
    <property type="entry name" value="AcylCoA_DH/oxidase_NM_dom_sf"/>
</dbReference>
<protein>
    <submittedName>
        <fullName evidence="6">Monooxygenase</fullName>
    </submittedName>
</protein>
<evidence type="ECO:0000313" key="7">
    <source>
        <dbReference type="Proteomes" id="UP000053060"/>
    </source>
</evidence>
<feature type="transmembrane region" description="Helical" evidence="3">
    <location>
        <begin position="227"/>
        <end position="249"/>
    </location>
</feature>
<keyword evidence="6" id="KW-0503">Monooxygenase</keyword>
<dbReference type="InterPro" id="IPR036250">
    <property type="entry name" value="AcylCo_DH-like_C"/>
</dbReference>
<dbReference type="NCBIfam" id="NF045629">
    <property type="entry name" value="monooxsub_HsaA"/>
    <property type="match status" value="1"/>
</dbReference>
<dbReference type="GO" id="GO:0016712">
    <property type="term" value="F:oxidoreductase activity, acting on paired donors, with incorporation or reduction of molecular oxygen, reduced flavin or flavoprotein as one donor, and incorporation of one atom of oxygen"/>
    <property type="evidence" value="ECO:0007669"/>
    <property type="project" value="TreeGrafter"/>
</dbReference>
<dbReference type="PANTHER" id="PTHR48083:SF19">
    <property type="entry name" value="FLAVIN-DEPENDENT MONOOXYGENASE, OXYGENASE SUBUNIT HSAA"/>
    <property type="match status" value="1"/>
</dbReference>
<dbReference type="GO" id="GO:0003995">
    <property type="term" value="F:acyl-CoA dehydrogenase activity"/>
    <property type="evidence" value="ECO:0007669"/>
    <property type="project" value="TreeGrafter"/>
</dbReference>
<evidence type="ECO:0000259" key="4">
    <source>
        <dbReference type="Pfam" id="PF02771"/>
    </source>
</evidence>
<dbReference type="InterPro" id="IPR050741">
    <property type="entry name" value="Acyl-CoA_dehydrogenase"/>
</dbReference>
<feature type="domain" description="Acyl-CoA dehydrogenase/oxidase N-terminal" evidence="4">
    <location>
        <begin position="17"/>
        <end position="101"/>
    </location>
</feature>
<dbReference type="InterPro" id="IPR054617">
    <property type="entry name" value="HsaA"/>
</dbReference>
<dbReference type="CDD" id="cd01159">
    <property type="entry name" value="NcnH"/>
    <property type="match status" value="1"/>
</dbReference>
<dbReference type="Gene3D" id="2.40.110.10">
    <property type="entry name" value="Butyryl-CoA Dehydrogenase, subunit A, domain 2"/>
    <property type="match status" value="1"/>
</dbReference>
<dbReference type="Proteomes" id="UP000053060">
    <property type="component" value="Unassembled WGS sequence"/>
</dbReference>
<dbReference type="GO" id="GO:0033539">
    <property type="term" value="P:fatty acid beta-oxidation using acyl-CoA dehydrogenase"/>
    <property type="evidence" value="ECO:0007669"/>
    <property type="project" value="TreeGrafter"/>
</dbReference>
<evidence type="ECO:0000256" key="2">
    <source>
        <dbReference type="ARBA" id="ARBA00049661"/>
    </source>
</evidence>
<dbReference type="Pfam" id="PF08028">
    <property type="entry name" value="Acyl-CoA_dh_2"/>
    <property type="match status" value="1"/>
</dbReference>